<evidence type="ECO:0000313" key="2">
    <source>
        <dbReference type="EMBL" id="CCX30664.1"/>
    </source>
</evidence>
<feature type="signal peptide" evidence="1">
    <location>
        <begin position="1"/>
        <end position="26"/>
    </location>
</feature>
<keyword evidence="1" id="KW-0732">Signal</keyword>
<keyword evidence="3" id="KW-1185">Reference proteome</keyword>
<protein>
    <submittedName>
        <fullName evidence="2">Uncharacterized protein</fullName>
    </submittedName>
</protein>
<dbReference type="AlphaFoldDB" id="U4LEW2"/>
<reference evidence="2 3" key="1">
    <citation type="journal article" date="2013" name="PLoS Genet.">
        <title>The genome and development-dependent transcriptomes of Pyronema confluens: a window into fungal evolution.</title>
        <authorList>
            <person name="Traeger S."/>
            <person name="Altegoer F."/>
            <person name="Freitag M."/>
            <person name="Gabaldon T."/>
            <person name="Kempken F."/>
            <person name="Kumar A."/>
            <person name="Marcet-Houben M."/>
            <person name="Poggeler S."/>
            <person name="Stajich J.E."/>
            <person name="Nowrousian M."/>
        </authorList>
    </citation>
    <scope>NUCLEOTIDE SEQUENCE [LARGE SCALE GENOMIC DNA]</scope>
    <source>
        <strain evidence="3">CBS 100304</strain>
        <tissue evidence="2">Vegetative mycelium</tissue>
    </source>
</reference>
<dbReference type="Proteomes" id="UP000018144">
    <property type="component" value="Unassembled WGS sequence"/>
</dbReference>
<evidence type="ECO:0000313" key="3">
    <source>
        <dbReference type="Proteomes" id="UP000018144"/>
    </source>
</evidence>
<feature type="chain" id="PRO_5004652223" evidence="1">
    <location>
        <begin position="27"/>
        <end position="71"/>
    </location>
</feature>
<evidence type="ECO:0000256" key="1">
    <source>
        <dbReference type="SAM" id="SignalP"/>
    </source>
</evidence>
<organism evidence="2 3">
    <name type="scientific">Pyronema omphalodes (strain CBS 100304)</name>
    <name type="common">Pyronema confluens</name>
    <dbReference type="NCBI Taxonomy" id="1076935"/>
    <lineage>
        <taxon>Eukaryota</taxon>
        <taxon>Fungi</taxon>
        <taxon>Dikarya</taxon>
        <taxon>Ascomycota</taxon>
        <taxon>Pezizomycotina</taxon>
        <taxon>Pezizomycetes</taxon>
        <taxon>Pezizales</taxon>
        <taxon>Pyronemataceae</taxon>
        <taxon>Pyronema</taxon>
    </lineage>
</organism>
<name>U4LEW2_PYROM</name>
<gene>
    <name evidence="2" type="ORF">PCON_09003</name>
</gene>
<proteinExistence type="predicted"/>
<accession>U4LEW2</accession>
<dbReference type="EMBL" id="HF935464">
    <property type="protein sequence ID" value="CCX30664.1"/>
    <property type="molecule type" value="Genomic_DNA"/>
</dbReference>
<sequence length="71" mass="7502">MDGRRGWKGVPHLAILSCTLRGGGLVGKICVVVSDHISFCVGVGITDSVLVGGCCLLELDRQKAGHLTWCH</sequence>